<dbReference type="PANTHER" id="PTHR21669">
    <property type="entry name" value="CAPZ-INTERACTING PROTEIN AND RELATED PROTEINS"/>
    <property type="match status" value="1"/>
</dbReference>
<reference evidence="3" key="1">
    <citation type="submission" date="2021-01" db="UniProtKB">
        <authorList>
            <consortium name="EnsemblPlants"/>
        </authorList>
    </citation>
    <scope>IDENTIFICATION</scope>
</reference>
<dbReference type="GO" id="GO:0006325">
    <property type="term" value="P:chromatin organization"/>
    <property type="evidence" value="ECO:0007669"/>
    <property type="project" value="TreeGrafter"/>
</dbReference>
<feature type="region of interest" description="Disordered" evidence="1">
    <location>
        <begin position="51"/>
        <end position="84"/>
    </location>
</feature>
<feature type="compositionally biased region" description="Low complexity" evidence="1">
    <location>
        <begin position="662"/>
        <end position="672"/>
    </location>
</feature>
<evidence type="ECO:0000259" key="2">
    <source>
        <dbReference type="Pfam" id="PF08729"/>
    </source>
</evidence>
<evidence type="ECO:0000256" key="1">
    <source>
        <dbReference type="SAM" id="MobiDB-lite"/>
    </source>
</evidence>
<feature type="compositionally biased region" description="Acidic residues" evidence="1">
    <location>
        <begin position="103"/>
        <end position="122"/>
    </location>
</feature>
<dbReference type="AlphaFoldDB" id="A0A7N0TRF4"/>
<feature type="compositionally biased region" description="Low complexity" evidence="1">
    <location>
        <begin position="545"/>
        <end position="555"/>
    </location>
</feature>
<feature type="region of interest" description="Disordered" evidence="1">
    <location>
        <begin position="157"/>
        <end position="190"/>
    </location>
</feature>
<dbReference type="PANTHER" id="PTHR21669:SF28">
    <property type="entry name" value="YEMANUCLEIN"/>
    <property type="match status" value="1"/>
</dbReference>
<feature type="compositionally biased region" description="Basic and acidic residues" evidence="1">
    <location>
        <begin position="518"/>
        <end position="527"/>
    </location>
</feature>
<feature type="compositionally biased region" description="Basic and acidic residues" evidence="1">
    <location>
        <begin position="294"/>
        <end position="309"/>
    </location>
</feature>
<feature type="region of interest" description="Disordered" evidence="1">
    <location>
        <begin position="512"/>
        <end position="572"/>
    </location>
</feature>
<sequence length="672" mass="74861">MPGDTSGFDGPSASISLAKSGDRQRFTVELRPGETTIVSWKKLIKEANKASVSASVPHAPSSPVVDIPHQGQPADSVLKDEPPANRFNAVIEKIERLYKGNETSDEDLNDVPDDDQYDTDDSFIDDAELDDYFQVDNCSTKHNGFFVNKGKLEAMKESPLLPAQQPKKRRKKNISKAPDDDGPLRRKRAKVDKMTIDATILASGKSICVTSDNCASVNGHSEDRKHLNQIKRISADSTKLDRGISSKALNDVALVGQTETRAVMEKLNYGHLSKIPSNRVKDASGHPDPPGQKNDNRSHSDSQTDRKSNNFDGLVQPIKHKTKSGVTELKGMYLSDVKHAQAAWHKKDGSNIKTKAAMLEKAIKELERMVAESRPPTLDVQDADMSGQAVKRRLPREIKQKLAKVARLAQANYGEVSEEVVNRLMGFLGHTMQLRTLKRNLRMMISSGLSAKQEKEVRSQQIKREVVELVSKGLEEDSGSQIRKLYAELAQLWPNGSMDNHGIKRAICRSKDRKRALHQQEKDSEQIRKRKLMTPKLVDKGKLGTTSNTNQQQNQPLERQTTDRDNQGSHFSNNSVVISTLALEAPRANVTTLESQKKEKVKASPNVNSVDDARIPIVKKKLKRRPELEFGKLHIRSEKLSAHVDDRQKPQKLQLPVFQQKSSSHSSASPGV</sequence>
<feature type="region of interest" description="Disordered" evidence="1">
    <location>
        <begin position="98"/>
        <end position="122"/>
    </location>
</feature>
<feature type="compositionally biased region" description="Low complexity" evidence="1">
    <location>
        <begin position="51"/>
        <end position="65"/>
    </location>
</feature>
<accession>A0A7N0TRF4</accession>
<dbReference type="EnsemblPlants" id="Kaladp0043s0028.4.v1.1">
    <property type="protein sequence ID" value="Kaladp0043s0028.4.v1.1"/>
    <property type="gene ID" value="Kaladp0043s0028.v1.1"/>
</dbReference>
<feature type="region of interest" description="Disordered" evidence="1">
    <location>
        <begin position="1"/>
        <end position="27"/>
    </location>
</feature>
<proteinExistence type="predicted"/>
<name>A0A7N0TRF4_KALFE</name>
<keyword evidence="4" id="KW-1185">Reference proteome</keyword>
<dbReference type="Proteomes" id="UP000594263">
    <property type="component" value="Unplaced"/>
</dbReference>
<dbReference type="Gramene" id="Kaladp0043s0028.4.v1.1">
    <property type="protein sequence ID" value="Kaladp0043s0028.4.v1.1"/>
    <property type="gene ID" value="Kaladp0043s0028.v1.1"/>
</dbReference>
<feature type="region of interest" description="Disordered" evidence="1">
    <location>
        <begin position="641"/>
        <end position="672"/>
    </location>
</feature>
<dbReference type="GO" id="GO:0005634">
    <property type="term" value="C:nucleus"/>
    <property type="evidence" value="ECO:0007669"/>
    <property type="project" value="TreeGrafter"/>
</dbReference>
<organism evidence="3 4">
    <name type="scientific">Kalanchoe fedtschenkoi</name>
    <name type="common">Lavender scallops</name>
    <name type="synonym">South American air plant</name>
    <dbReference type="NCBI Taxonomy" id="63787"/>
    <lineage>
        <taxon>Eukaryota</taxon>
        <taxon>Viridiplantae</taxon>
        <taxon>Streptophyta</taxon>
        <taxon>Embryophyta</taxon>
        <taxon>Tracheophyta</taxon>
        <taxon>Spermatophyta</taxon>
        <taxon>Magnoliopsida</taxon>
        <taxon>eudicotyledons</taxon>
        <taxon>Gunneridae</taxon>
        <taxon>Pentapetalae</taxon>
        <taxon>Saxifragales</taxon>
        <taxon>Crassulaceae</taxon>
        <taxon>Kalanchoe</taxon>
    </lineage>
</organism>
<dbReference type="InterPro" id="IPR014840">
    <property type="entry name" value="HRD"/>
</dbReference>
<feature type="domain" description="Hpc2-related" evidence="2">
    <location>
        <begin position="106"/>
        <end position="153"/>
    </location>
</feature>
<feature type="region of interest" description="Disordered" evidence="1">
    <location>
        <begin position="274"/>
        <end position="318"/>
    </location>
</feature>
<protein>
    <recommendedName>
        <fullName evidence="2">Hpc2-related domain-containing protein</fullName>
    </recommendedName>
</protein>
<evidence type="ECO:0000313" key="4">
    <source>
        <dbReference type="Proteomes" id="UP000594263"/>
    </source>
</evidence>
<dbReference type="Pfam" id="PF08729">
    <property type="entry name" value="HUN"/>
    <property type="match status" value="1"/>
</dbReference>
<evidence type="ECO:0000313" key="3">
    <source>
        <dbReference type="EnsemblPlants" id="Kaladp0043s0028.4.v1.1"/>
    </source>
</evidence>